<sequence length="585" mass="64816">MNRFKELEIDLDWFNGRNVSVAFLCLVTLKTSHAIYKYYRAKSKVKVKREECLAACRKMAEHLTQKGITKDKAERITRLSITELEQRLQSGELSAVEVCECYQAVALEVDRKLNCVVEPIWEAEEMALERDQKTGKKGPLHGMPVSIKENYYIKGYDCTAGMQRCIGDPVSEDAVVVKVLKRQGAVPFVRTNVPQTMMTFECSNPIYGRTLNPQDTNRGPGGSSGGEGALIAAGGSILGIGTDIGGSIRIPANMCGICGLKPTAGRISGAGTHKLTKGQTLVKSASGMLSRDVDGVTIAMRALLCQYMFDLDPTVPPIPFREEIYQDKRPLRIGYYIDDGYIPSVPSMHRAVEKAKSILESRGHKLIPMQPVDARRMFRLFLDTVGADGTKTYLTCMKDDIYDSTVRQFFYTSHLPGVLKKMIGWIMSAVSRDDIAGYMVKALSGFGTVYEYWNHALDIEDYKDDTLALWRSLGIDAVICPGFAFPAIPHNTFGDLVGGCVYSTMYNLLNYPAGVLPVTKVTEQDIKDMANYPNKTKFEKNIKKMMLGGTVGLPCGVQCVALPYQEELVIRLMKEVEQGLKGDNS</sequence>
<evidence type="ECO:0000256" key="11">
    <source>
        <dbReference type="ARBA" id="ARBA00050294"/>
    </source>
</evidence>
<dbReference type="FunFam" id="3.90.1300.10:FF:000001">
    <property type="entry name" value="Fatty-acid amide hydrolase 1"/>
    <property type="match status" value="1"/>
</dbReference>
<name>A0A8W8MS98_MAGGI</name>
<dbReference type="Gene3D" id="3.90.1300.10">
    <property type="entry name" value="Amidase signature (AS) domain"/>
    <property type="match status" value="1"/>
</dbReference>
<evidence type="ECO:0000256" key="19">
    <source>
        <dbReference type="PIRSR" id="PIRSR001221-2"/>
    </source>
</evidence>
<comment type="catalytic activity">
    <reaction evidence="10">
        <text>N-(5Z,8Z,11Z,14Z-eicosatetraenoyl)-ethanolamine + H2O = ethanolamine + (5Z,8Z,11Z,14Z)-eicosatetraenoate</text>
        <dbReference type="Rhea" id="RHEA:26136"/>
        <dbReference type="ChEBI" id="CHEBI:2700"/>
        <dbReference type="ChEBI" id="CHEBI:15377"/>
        <dbReference type="ChEBI" id="CHEBI:32395"/>
        <dbReference type="ChEBI" id="CHEBI:57603"/>
        <dbReference type="EC" id="3.5.1.99"/>
    </reaction>
    <physiologicalReaction direction="left-to-right" evidence="10">
        <dbReference type="Rhea" id="RHEA:26137"/>
    </physiologicalReaction>
</comment>
<dbReference type="InterPro" id="IPR020556">
    <property type="entry name" value="Amidase_CS"/>
</dbReference>
<feature type="active site" description="Charge relay system" evidence="18">
    <location>
        <position position="223"/>
    </location>
</feature>
<comment type="catalytic activity">
    <reaction evidence="16">
        <text>N-(5Z,8Z,11Z,14Z)-eicosatetraenoyl-glycine + H2O = (5Z,8Z,11Z,14Z)-eicosatetraenoate + glycine</text>
        <dbReference type="Rhea" id="RHEA:64108"/>
        <dbReference type="ChEBI" id="CHEBI:15377"/>
        <dbReference type="ChEBI" id="CHEBI:32395"/>
        <dbReference type="ChEBI" id="CHEBI:57305"/>
        <dbReference type="ChEBI" id="CHEBI:59002"/>
    </reaction>
    <physiologicalReaction direction="left-to-right" evidence="16">
        <dbReference type="Rhea" id="RHEA:64109"/>
    </physiologicalReaction>
</comment>
<evidence type="ECO:0000313" key="21">
    <source>
        <dbReference type="EnsemblMetazoa" id="G34856.1:cds"/>
    </source>
</evidence>
<dbReference type="PROSITE" id="PS00571">
    <property type="entry name" value="AMIDASES"/>
    <property type="match status" value="1"/>
</dbReference>
<evidence type="ECO:0000256" key="3">
    <source>
        <dbReference type="ARBA" id="ARBA00012112"/>
    </source>
</evidence>
<dbReference type="OrthoDB" id="6428749at2759"/>
<evidence type="ECO:0000256" key="6">
    <source>
        <dbReference type="ARBA" id="ARBA00022963"/>
    </source>
</evidence>
<dbReference type="InterPro" id="IPR036928">
    <property type="entry name" value="AS_sf"/>
</dbReference>
<comment type="catalytic activity">
    <reaction evidence="11">
        <text>N-(5Z,8Z,11Z,14Z-eicosatetraenoyl)-L-serine + H2O = (5Z,8Z,11Z,14Z)-eicosatetraenoate + L-serine</text>
        <dbReference type="Rhea" id="RHEA:64116"/>
        <dbReference type="ChEBI" id="CHEBI:15377"/>
        <dbReference type="ChEBI" id="CHEBI:32395"/>
        <dbReference type="ChEBI" id="CHEBI:33384"/>
        <dbReference type="ChEBI" id="CHEBI:149697"/>
    </reaction>
    <physiologicalReaction direction="left-to-right" evidence="11">
        <dbReference type="Rhea" id="RHEA:64117"/>
    </physiologicalReaction>
</comment>
<evidence type="ECO:0000256" key="17">
    <source>
        <dbReference type="ARBA" id="ARBA00077216"/>
    </source>
</evidence>
<comment type="catalytic activity">
    <reaction evidence="9">
        <text>N-(9Z-octadecenoyl) ethanolamine + H2O = ethanolamine + (9Z)-octadecenoate</text>
        <dbReference type="Rhea" id="RHEA:45060"/>
        <dbReference type="ChEBI" id="CHEBI:15377"/>
        <dbReference type="ChEBI" id="CHEBI:30823"/>
        <dbReference type="ChEBI" id="CHEBI:57603"/>
        <dbReference type="ChEBI" id="CHEBI:71466"/>
    </reaction>
    <physiologicalReaction direction="left-to-right" evidence="9">
        <dbReference type="Rhea" id="RHEA:45061"/>
    </physiologicalReaction>
</comment>
<dbReference type="GO" id="GO:0009062">
    <property type="term" value="P:fatty acid catabolic process"/>
    <property type="evidence" value="ECO:0007669"/>
    <property type="project" value="TreeGrafter"/>
</dbReference>
<dbReference type="PANTHER" id="PTHR45847:SF6">
    <property type="entry name" value="FATTY ACID AMIDE HYDROLASE"/>
    <property type="match status" value="1"/>
</dbReference>
<comment type="catalytic activity">
    <reaction evidence="12">
        <text>N-(15Z-tetracosenoyl)-ethanolamine + H2O = (15Z)-tetracosenoate + ethanolamine</text>
        <dbReference type="Rhea" id="RHEA:63144"/>
        <dbReference type="ChEBI" id="CHEBI:15377"/>
        <dbReference type="ChEBI" id="CHEBI:32392"/>
        <dbReference type="ChEBI" id="CHEBI:57603"/>
        <dbReference type="ChEBI" id="CHEBI:146187"/>
    </reaction>
    <physiologicalReaction direction="left-to-right" evidence="12">
        <dbReference type="Rhea" id="RHEA:63145"/>
    </physiologicalReaction>
</comment>
<feature type="active site" description="Acyl-ester intermediate" evidence="18">
    <location>
        <position position="247"/>
    </location>
</feature>
<feature type="binding site" evidence="19">
    <location>
        <begin position="244"/>
        <end position="247"/>
    </location>
    <ligand>
        <name>substrate</name>
    </ligand>
</feature>
<dbReference type="GO" id="GO:0017064">
    <property type="term" value="F:fatty acid amide hydrolase activity"/>
    <property type="evidence" value="ECO:0007669"/>
    <property type="project" value="UniProtKB-EC"/>
</dbReference>
<feature type="binding site" evidence="19">
    <location>
        <position position="197"/>
    </location>
    <ligand>
        <name>substrate</name>
    </ligand>
</feature>
<evidence type="ECO:0000256" key="12">
    <source>
        <dbReference type="ARBA" id="ARBA00050992"/>
    </source>
</evidence>
<dbReference type="InterPro" id="IPR023631">
    <property type="entry name" value="Amidase_dom"/>
</dbReference>
<evidence type="ECO:0000256" key="16">
    <source>
        <dbReference type="ARBA" id="ARBA00052709"/>
    </source>
</evidence>
<evidence type="ECO:0000256" key="1">
    <source>
        <dbReference type="ARBA" id="ARBA00000208"/>
    </source>
</evidence>
<keyword evidence="5" id="KW-0378">Hydrolase</keyword>
<organism evidence="21 22">
    <name type="scientific">Magallana gigas</name>
    <name type="common">Pacific oyster</name>
    <name type="synonym">Crassostrea gigas</name>
    <dbReference type="NCBI Taxonomy" id="29159"/>
    <lineage>
        <taxon>Eukaryota</taxon>
        <taxon>Metazoa</taxon>
        <taxon>Spiralia</taxon>
        <taxon>Lophotrochozoa</taxon>
        <taxon>Mollusca</taxon>
        <taxon>Bivalvia</taxon>
        <taxon>Autobranchia</taxon>
        <taxon>Pteriomorphia</taxon>
        <taxon>Ostreida</taxon>
        <taxon>Ostreoidea</taxon>
        <taxon>Ostreidae</taxon>
        <taxon>Magallana</taxon>
    </lineage>
</organism>
<evidence type="ECO:0000256" key="5">
    <source>
        <dbReference type="ARBA" id="ARBA00022801"/>
    </source>
</evidence>
<feature type="domain" description="Amidase" evidence="20">
    <location>
        <begin position="98"/>
        <end position="569"/>
    </location>
</feature>
<evidence type="ECO:0000256" key="15">
    <source>
        <dbReference type="ARBA" id="ARBA00052458"/>
    </source>
</evidence>
<evidence type="ECO:0000256" key="14">
    <source>
        <dbReference type="ARBA" id="ARBA00051454"/>
    </source>
</evidence>
<dbReference type="InterPro" id="IPR052096">
    <property type="entry name" value="Endocannabinoid_amidase"/>
</dbReference>
<evidence type="ECO:0000256" key="4">
    <source>
        <dbReference type="ARBA" id="ARBA00022553"/>
    </source>
</evidence>
<dbReference type="Pfam" id="PF01425">
    <property type="entry name" value="Amidase"/>
    <property type="match status" value="1"/>
</dbReference>
<reference evidence="21" key="1">
    <citation type="submission" date="2022-08" db="UniProtKB">
        <authorList>
            <consortium name="EnsemblMetazoa"/>
        </authorList>
    </citation>
    <scope>IDENTIFICATION</scope>
    <source>
        <strain evidence="21">05x7-T-G4-1.051#20</strain>
    </source>
</reference>
<evidence type="ECO:0000256" key="10">
    <source>
        <dbReference type="ARBA" id="ARBA00048606"/>
    </source>
</evidence>
<dbReference type="EnsemblMetazoa" id="G34856.3">
    <property type="protein sequence ID" value="G34856.3:cds"/>
    <property type="gene ID" value="G34856"/>
</dbReference>
<comment type="catalytic activity">
    <reaction evidence="15">
        <text>N-docosanoyl-ethanolamine + H2O = docosanoate + ethanolamine</text>
        <dbReference type="Rhea" id="RHEA:63128"/>
        <dbReference type="ChEBI" id="CHEBI:15377"/>
        <dbReference type="ChEBI" id="CHEBI:23858"/>
        <dbReference type="ChEBI" id="CHEBI:57603"/>
        <dbReference type="ChEBI" id="CHEBI:146186"/>
    </reaction>
    <physiologicalReaction direction="left-to-right" evidence="15">
        <dbReference type="Rhea" id="RHEA:63129"/>
    </physiologicalReaction>
</comment>
<dbReference type="EnsemblMetazoa" id="G34856.2">
    <property type="protein sequence ID" value="G34856.2:cds"/>
    <property type="gene ID" value="G34856"/>
</dbReference>
<evidence type="ECO:0000256" key="2">
    <source>
        <dbReference type="ARBA" id="ARBA00009199"/>
    </source>
</evidence>
<evidence type="ECO:0000259" key="20">
    <source>
        <dbReference type="Pfam" id="PF01425"/>
    </source>
</evidence>
<feature type="active site" description="Charge relay system" evidence="18">
    <location>
        <position position="148"/>
    </location>
</feature>
<comment type="similarity">
    <text evidence="2">Belongs to the amidase family.</text>
</comment>
<evidence type="ECO:0000256" key="7">
    <source>
        <dbReference type="ARBA" id="ARBA00023098"/>
    </source>
</evidence>
<accession>A0A8W8MS98</accession>
<dbReference type="SUPFAM" id="SSF75304">
    <property type="entry name" value="Amidase signature (AS) enzymes"/>
    <property type="match status" value="1"/>
</dbReference>
<keyword evidence="7" id="KW-0443">Lipid metabolism</keyword>
<evidence type="ECO:0000256" key="9">
    <source>
        <dbReference type="ARBA" id="ARBA00048052"/>
    </source>
</evidence>
<evidence type="ECO:0000313" key="22">
    <source>
        <dbReference type="Proteomes" id="UP000005408"/>
    </source>
</evidence>
<comment type="catalytic activity">
    <reaction evidence="1">
        <text>(9Z)-octadecenamide + H2O = (9Z)-octadecenoate + NH4(+)</text>
        <dbReference type="Rhea" id="RHEA:26506"/>
        <dbReference type="ChEBI" id="CHEBI:15377"/>
        <dbReference type="ChEBI" id="CHEBI:28938"/>
        <dbReference type="ChEBI" id="CHEBI:30823"/>
        <dbReference type="ChEBI" id="CHEBI:116314"/>
        <dbReference type="EC" id="3.5.1.99"/>
    </reaction>
    <physiologicalReaction direction="left-to-right" evidence="1">
        <dbReference type="Rhea" id="RHEA:26507"/>
    </physiologicalReaction>
</comment>
<evidence type="ECO:0000256" key="13">
    <source>
        <dbReference type="ARBA" id="ARBA00051346"/>
    </source>
</evidence>
<dbReference type="AlphaFoldDB" id="A0A8W8MS98"/>
<dbReference type="EC" id="3.5.1.99" evidence="3"/>
<evidence type="ECO:0000256" key="18">
    <source>
        <dbReference type="PIRSR" id="PIRSR001221-1"/>
    </source>
</evidence>
<comment type="catalytic activity">
    <reaction evidence="14">
        <text>N-octadecanoyl ethanolamine + H2O = octadecanoate + ethanolamine</text>
        <dbReference type="Rhea" id="RHEA:63124"/>
        <dbReference type="ChEBI" id="CHEBI:15377"/>
        <dbReference type="ChEBI" id="CHEBI:25629"/>
        <dbReference type="ChEBI" id="CHEBI:57603"/>
        <dbReference type="ChEBI" id="CHEBI:85299"/>
    </reaction>
    <physiologicalReaction direction="left-to-right" evidence="14">
        <dbReference type="Rhea" id="RHEA:63125"/>
    </physiologicalReaction>
</comment>
<comment type="catalytic activity">
    <reaction evidence="8">
        <text>(9Z)-octadecenoate + glycine = N-(9Z-octadecenoyl)glycine + H2O</text>
        <dbReference type="Rhea" id="RHEA:51316"/>
        <dbReference type="ChEBI" id="CHEBI:15377"/>
        <dbReference type="ChEBI" id="CHEBI:30823"/>
        <dbReference type="ChEBI" id="CHEBI:57305"/>
        <dbReference type="ChEBI" id="CHEBI:133992"/>
    </reaction>
    <physiologicalReaction direction="right-to-left" evidence="8">
        <dbReference type="Rhea" id="RHEA:51318"/>
    </physiologicalReaction>
</comment>
<dbReference type="PANTHER" id="PTHR45847">
    <property type="entry name" value="FATTY ACID AMIDE HYDROLASE"/>
    <property type="match status" value="1"/>
</dbReference>
<proteinExistence type="inferred from homology"/>
<keyword evidence="6" id="KW-0442">Lipid degradation</keyword>
<dbReference type="GO" id="GO:0004040">
    <property type="term" value="F:amidase activity"/>
    <property type="evidence" value="ECO:0007669"/>
    <property type="project" value="TreeGrafter"/>
</dbReference>
<dbReference type="OMA" id="GMQPWKY"/>
<dbReference type="EnsemblMetazoa" id="G34856.1">
    <property type="protein sequence ID" value="G34856.1:cds"/>
    <property type="gene ID" value="G34856"/>
</dbReference>
<dbReference type="Proteomes" id="UP000005408">
    <property type="component" value="Unassembled WGS sequence"/>
</dbReference>
<protein>
    <recommendedName>
        <fullName evidence="3">fatty acid amide hydrolase</fullName>
        <ecNumber evidence="3">3.5.1.99</ecNumber>
    </recommendedName>
    <alternativeName>
        <fullName evidence="17">Anandamide amidohydrolase 1</fullName>
    </alternativeName>
</protein>
<comment type="catalytic activity">
    <reaction evidence="13">
        <text>N-(9Z-hexadecenoyl) ethanolamine + H2O = (9Z)-hexadecenoate + ethanolamine</text>
        <dbReference type="Rhea" id="RHEA:35563"/>
        <dbReference type="ChEBI" id="CHEBI:15377"/>
        <dbReference type="ChEBI" id="CHEBI:32372"/>
        <dbReference type="ChEBI" id="CHEBI:57603"/>
        <dbReference type="ChEBI" id="CHEBI:71465"/>
    </reaction>
    <physiologicalReaction direction="left-to-right" evidence="13">
        <dbReference type="Rhea" id="RHEA:35564"/>
    </physiologicalReaction>
</comment>
<keyword evidence="4" id="KW-0597">Phosphoprotein</keyword>
<dbReference type="PIRSF" id="PIRSF001221">
    <property type="entry name" value="Amidase_fungi"/>
    <property type="match status" value="1"/>
</dbReference>
<evidence type="ECO:0000256" key="8">
    <source>
        <dbReference type="ARBA" id="ARBA00047450"/>
    </source>
</evidence>
<feature type="binding site" evidence="19">
    <location>
        <position position="223"/>
    </location>
    <ligand>
        <name>substrate</name>
    </ligand>
</feature>
<keyword evidence="22" id="KW-1185">Reference proteome</keyword>